<feature type="transmembrane region" description="Helical" evidence="2">
    <location>
        <begin position="132"/>
        <end position="154"/>
    </location>
</feature>
<proteinExistence type="predicted"/>
<feature type="transmembrane region" description="Helical" evidence="2">
    <location>
        <begin position="161"/>
        <end position="182"/>
    </location>
</feature>
<dbReference type="SMART" id="SM00287">
    <property type="entry name" value="SH3b"/>
    <property type="match status" value="1"/>
</dbReference>
<dbReference type="SMART" id="SM00028">
    <property type="entry name" value="TPR"/>
    <property type="match status" value="2"/>
</dbReference>
<keyword evidence="2" id="KW-0812">Transmembrane</keyword>
<keyword evidence="1" id="KW-0802">TPR repeat</keyword>
<name>A0A4R6SS80_9SPHI</name>
<dbReference type="Pfam" id="PF13432">
    <property type="entry name" value="TPR_16"/>
    <property type="match status" value="1"/>
</dbReference>
<keyword evidence="2" id="KW-0472">Membrane</keyword>
<gene>
    <name evidence="4" type="ORF">ATK78_4110</name>
</gene>
<organism evidence="4 5">
    <name type="scientific">Pedobacter metabolipauper</name>
    <dbReference type="NCBI Taxonomy" id="425513"/>
    <lineage>
        <taxon>Bacteria</taxon>
        <taxon>Pseudomonadati</taxon>
        <taxon>Bacteroidota</taxon>
        <taxon>Sphingobacteriia</taxon>
        <taxon>Sphingobacteriales</taxon>
        <taxon>Sphingobacteriaceae</taxon>
        <taxon>Pedobacter</taxon>
    </lineage>
</organism>
<reference evidence="4 5" key="1">
    <citation type="submission" date="2019-03" db="EMBL/GenBank/DDBJ databases">
        <title>Genomic Encyclopedia of Archaeal and Bacterial Type Strains, Phase II (KMG-II): from individual species to whole genera.</title>
        <authorList>
            <person name="Goeker M."/>
        </authorList>
    </citation>
    <scope>NUCLEOTIDE SEQUENCE [LARGE SCALE GENOMIC DNA]</scope>
    <source>
        <strain evidence="4 5">DSM 19035</strain>
    </source>
</reference>
<dbReference type="RefSeq" id="WP_243732584.1">
    <property type="nucleotide sequence ID" value="NZ_SNYC01000007.1"/>
</dbReference>
<dbReference type="InterPro" id="IPR003646">
    <property type="entry name" value="SH3-like_bac-type"/>
</dbReference>
<sequence>MKCNLYVLFFITLPLFSLGKETQEELFSKGNAHYAKGHYTEAVQAYQQVLDSGYRSAAIYFNLGNAHYKEDEIALAILNYERAYKLAPGDEDIAVNLQFANLKITDKIEAVPEFFLSKWGRSALLFFSLKTLSVWSILLSITGFLLLVVYLFSVSYALKKVSFYSGVAALVFAILAIVFSYMQQGYFDSHQQAIVFNGTVNVKSAPADHQKTLFVIHEGTKVKISKRDAGWIRVELPNGNTGWIESASAQEI</sequence>
<dbReference type="Gene3D" id="2.30.30.40">
    <property type="entry name" value="SH3 Domains"/>
    <property type="match status" value="1"/>
</dbReference>
<dbReference type="SUPFAM" id="SSF48452">
    <property type="entry name" value="TPR-like"/>
    <property type="match status" value="1"/>
</dbReference>
<evidence type="ECO:0000256" key="1">
    <source>
        <dbReference type="PROSITE-ProRule" id="PRU00339"/>
    </source>
</evidence>
<dbReference type="InterPro" id="IPR019734">
    <property type="entry name" value="TPR_rpt"/>
</dbReference>
<keyword evidence="2" id="KW-1133">Transmembrane helix</keyword>
<accession>A0A4R6SS80</accession>
<dbReference type="AlphaFoldDB" id="A0A4R6SS80"/>
<evidence type="ECO:0000259" key="3">
    <source>
        <dbReference type="SMART" id="SM00287"/>
    </source>
</evidence>
<comment type="caution">
    <text evidence="4">The sequence shown here is derived from an EMBL/GenBank/DDBJ whole genome shotgun (WGS) entry which is preliminary data.</text>
</comment>
<feature type="domain" description="SH3b" evidence="3">
    <location>
        <begin position="190"/>
        <end position="252"/>
    </location>
</feature>
<dbReference type="Gene3D" id="1.25.40.10">
    <property type="entry name" value="Tetratricopeptide repeat domain"/>
    <property type="match status" value="1"/>
</dbReference>
<dbReference type="PROSITE" id="PS50005">
    <property type="entry name" value="TPR"/>
    <property type="match status" value="1"/>
</dbReference>
<dbReference type="InterPro" id="IPR011990">
    <property type="entry name" value="TPR-like_helical_dom_sf"/>
</dbReference>
<protein>
    <submittedName>
        <fullName evidence="4">SH3 domain-containing protein</fullName>
    </submittedName>
</protein>
<feature type="repeat" description="TPR" evidence="1">
    <location>
        <begin position="57"/>
        <end position="90"/>
    </location>
</feature>
<evidence type="ECO:0000313" key="4">
    <source>
        <dbReference type="EMBL" id="TDQ07094.1"/>
    </source>
</evidence>
<keyword evidence="5" id="KW-1185">Reference proteome</keyword>
<evidence type="ECO:0000256" key="2">
    <source>
        <dbReference type="SAM" id="Phobius"/>
    </source>
</evidence>
<dbReference type="Proteomes" id="UP000295620">
    <property type="component" value="Unassembled WGS sequence"/>
</dbReference>
<dbReference type="Pfam" id="PF08239">
    <property type="entry name" value="SH3_3"/>
    <property type="match status" value="1"/>
</dbReference>
<dbReference type="EMBL" id="SNYC01000007">
    <property type="protein sequence ID" value="TDQ07094.1"/>
    <property type="molecule type" value="Genomic_DNA"/>
</dbReference>
<evidence type="ECO:0000313" key="5">
    <source>
        <dbReference type="Proteomes" id="UP000295620"/>
    </source>
</evidence>